<sequence length="180" mass="20334">MKMTIIGKNMEVSDKLKARLERKLGKLERFFAEDTPMKVTLSEEKNRQIIEVTIPFDGVILRGEESGSDMFTAIDKVVDVLVRQIRKHRTRLEKRVKSGSFIKGVPLEADDAFTADEPGDELGKVVRVKQFDMKPMTVEEAALQMDLLGHTFYVFCNGDTGKVNVVYKRKDGNLGLIEPA</sequence>
<dbReference type="AlphaFoldDB" id="A0A926D5P9"/>
<keyword evidence="2 3" id="KW-0810">Translation regulation</keyword>
<dbReference type="SUPFAM" id="SSF69754">
    <property type="entry name" value="Ribosome binding protein Y (YfiA homologue)"/>
    <property type="match status" value="1"/>
</dbReference>
<evidence type="ECO:0000259" key="4">
    <source>
        <dbReference type="Pfam" id="PF16321"/>
    </source>
</evidence>
<comment type="similarity">
    <text evidence="3">Belongs to the HPF/YfiA ribosome-associated protein family. Long HPF subfamily.</text>
</comment>
<dbReference type="PANTHER" id="PTHR33231:SF1">
    <property type="entry name" value="30S RIBOSOMAL PROTEIN"/>
    <property type="match status" value="1"/>
</dbReference>
<dbReference type="Gene3D" id="3.30.160.100">
    <property type="entry name" value="Ribosome hibernation promotion factor-like"/>
    <property type="match status" value="1"/>
</dbReference>
<dbReference type="InterPro" id="IPR038416">
    <property type="entry name" value="Ribosom_S30AE_C_sf"/>
</dbReference>
<evidence type="ECO:0000256" key="1">
    <source>
        <dbReference type="ARBA" id="ARBA00022490"/>
    </source>
</evidence>
<comment type="subunit">
    <text evidence="3">Interacts with 100S ribosomes.</text>
</comment>
<reference evidence="5" key="1">
    <citation type="submission" date="2020-08" db="EMBL/GenBank/DDBJ databases">
        <title>Genome public.</title>
        <authorList>
            <person name="Liu C."/>
            <person name="Sun Q."/>
        </authorList>
    </citation>
    <scope>NUCLEOTIDE SEQUENCE</scope>
    <source>
        <strain evidence="5">NSJ-53</strain>
    </source>
</reference>
<evidence type="ECO:0000313" key="5">
    <source>
        <dbReference type="EMBL" id="MBC8531853.1"/>
    </source>
</evidence>
<dbReference type="HAMAP" id="MF_00839">
    <property type="entry name" value="HPF"/>
    <property type="match status" value="1"/>
</dbReference>
<protein>
    <recommendedName>
        <fullName evidence="3">Ribosome hibernation promoting factor</fullName>
        <shortName evidence="3">HPF</shortName>
    </recommendedName>
</protein>
<accession>A0A926D5P9</accession>
<dbReference type="GO" id="GO:0045900">
    <property type="term" value="P:negative regulation of translational elongation"/>
    <property type="evidence" value="ECO:0007669"/>
    <property type="project" value="TreeGrafter"/>
</dbReference>
<name>A0A926D5P9_9FIRM</name>
<dbReference type="Proteomes" id="UP000623172">
    <property type="component" value="Unassembled WGS sequence"/>
</dbReference>
<keyword evidence="6" id="KW-1185">Reference proteome</keyword>
<dbReference type="Pfam" id="PF16321">
    <property type="entry name" value="Ribosom_S30AE_C"/>
    <property type="match status" value="1"/>
</dbReference>
<comment type="caution">
    <text evidence="5">The sequence shown here is derived from an EMBL/GenBank/DDBJ whole genome shotgun (WGS) entry which is preliminary data.</text>
</comment>
<dbReference type="NCBIfam" id="TIGR00741">
    <property type="entry name" value="yfiA"/>
    <property type="match status" value="1"/>
</dbReference>
<dbReference type="Gene3D" id="3.30.505.50">
    <property type="entry name" value="Sigma 54 modulation/S30EA ribosomal protein, C-terminal domain"/>
    <property type="match status" value="1"/>
</dbReference>
<dbReference type="CDD" id="cd00552">
    <property type="entry name" value="RaiA"/>
    <property type="match status" value="1"/>
</dbReference>
<keyword evidence="1 3" id="KW-0963">Cytoplasm</keyword>
<feature type="domain" description="Sigma 54 modulation/S30EA ribosomal protein C-terminal" evidence="4">
    <location>
        <begin position="123"/>
        <end position="176"/>
    </location>
</feature>
<proteinExistence type="inferred from homology"/>
<dbReference type="InterPro" id="IPR034694">
    <property type="entry name" value="HPF_long/plastid"/>
</dbReference>
<dbReference type="FunFam" id="3.30.505.50:FF:000001">
    <property type="entry name" value="Ribosome hibernation promoting factor"/>
    <property type="match status" value="1"/>
</dbReference>
<dbReference type="Pfam" id="PF02482">
    <property type="entry name" value="Ribosomal_S30AE"/>
    <property type="match status" value="1"/>
</dbReference>
<dbReference type="EMBL" id="JACRSR010000003">
    <property type="protein sequence ID" value="MBC8531853.1"/>
    <property type="molecule type" value="Genomic_DNA"/>
</dbReference>
<dbReference type="PANTHER" id="PTHR33231">
    <property type="entry name" value="30S RIBOSOMAL PROTEIN"/>
    <property type="match status" value="1"/>
</dbReference>
<organism evidence="5 6">
    <name type="scientific">Gehongia tenuis</name>
    <dbReference type="NCBI Taxonomy" id="2763655"/>
    <lineage>
        <taxon>Bacteria</taxon>
        <taxon>Bacillati</taxon>
        <taxon>Bacillota</taxon>
        <taxon>Clostridia</taxon>
        <taxon>Christensenellales</taxon>
        <taxon>Christensenellaceae</taxon>
        <taxon>Gehongia</taxon>
    </lineage>
</organism>
<dbReference type="RefSeq" id="WP_249316559.1">
    <property type="nucleotide sequence ID" value="NZ_JACRSR010000003.1"/>
</dbReference>
<gene>
    <name evidence="5" type="primary">raiA</name>
    <name evidence="3" type="synonym">hpf</name>
    <name evidence="5" type="ORF">H8696_08335</name>
</gene>
<dbReference type="GO" id="GO:0022627">
    <property type="term" value="C:cytosolic small ribosomal subunit"/>
    <property type="evidence" value="ECO:0007669"/>
    <property type="project" value="TreeGrafter"/>
</dbReference>
<dbReference type="GO" id="GO:0043024">
    <property type="term" value="F:ribosomal small subunit binding"/>
    <property type="evidence" value="ECO:0007669"/>
    <property type="project" value="TreeGrafter"/>
</dbReference>
<dbReference type="InterPro" id="IPR050574">
    <property type="entry name" value="HPF/YfiA_ribosome-assoc"/>
</dbReference>
<comment type="function">
    <text evidence="3">Required for dimerization of active 70S ribosomes into 100S ribosomes in stationary phase; 100S ribosomes are translationally inactive and sometimes present during exponential growth.</text>
</comment>
<evidence type="ECO:0000256" key="3">
    <source>
        <dbReference type="HAMAP-Rule" id="MF_00839"/>
    </source>
</evidence>
<dbReference type="InterPro" id="IPR036567">
    <property type="entry name" value="RHF-like"/>
</dbReference>
<dbReference type="InterPro" id="IPR032528">
    <property type="entry name" value="Ribosom_S30AE_C"/>
</dbReference>
<comment type="subcellular location">
    <subcellularLocation>
        <location evidence="3">Cytoplasm</location>
    </subcellularLocation>
</comment>
<evidence type="ECO:0000313" key="6">
    <source>
        <dbReference type="Proteomes" id="UP000623172"/>
    </source>
</evidence>
<dbReference type="InterPro" id="IPR003489">
    <property type="entry name" value="RHF/RaiA"/>
</dbReference>
<evidence type="ECO:0000256" key="2">
    <source>
        <dbReference type="ARBA" id="ARBA00022845"/>
    </source>
</evidence>